<dbReference type="HOGENOM" id="CLU_150672_0_0_5"/>
<keyword evidence="1" id="KW-0472">Membrane</keyword>
<evidence type="ECO:0000256" key="1">
    <source>
        <dbReference type="SAM" id="Phobius"/>
    </source>
</evidence>
<comment type="caution">
    <text evidence="2">The sequence shown here is derived from an EMBL/GenBank/DDBJ whole genome shotgun (WGS) entry which is preliminary data.</text>
</comment>
<accession>D5RKZ5</accession>
<sequence>MMIAIRNPSFEKMDQAPICLLDGGTNPATENRRPTMIQLNAFRALTLAAGLMVALPGLAAARDLAENANNGATSSPAAYAMQVTQPRDAMVLPESVGNNAQADGNPLAAPAPLTLAHEGSHLPRPVGNSANAFGGFGTGPVGG</sequence>
<feature type="transmembrane region" description="Helical" evidence="1">
    <location>
        <begin position="41"/>
        <end position="61"/>
    </location>
</feature>
<evidence type="ECO:0000313" key="2">
    <source>
        <dbReference type="EMBL" id="EFH12021.1"/>
    </source>
</evidence>
<evidence type="ECO:0000313" key="3">
    <source>
        <dbReference type="Proteomes" id="UP000005324"/>
    </source>
</evidence>
<dbReference type="EMBL" id="ADVL01000288">
    <property type="protein sequence ID" value="EFH12021.1"/>
    <property type="molecule type" value="Genomic_DNA"/>
</dbReference>
<keyword evidence="3" id="KW-1185">Reference proteome</keyword>
<dbReference type="Proteomes" id="UP000005324">
    <property type="component" value="Unassembled WGS sequence"/>
</dbReference>
<proteinExistence type="predicted"/>
<name>D5RKZ5_9PROT</name>
<reference evidence="2 3" key="1">
    <citation type="submission" date="2010-04" db="EMBL/GenBank/DDBJ databases">
        <authorList>
            <person name="Qin X."/>
            <person name="Bachman B."/>
            <person name="Battles P."/>
            <person name="Bell A."/>
            <person name="Bess C."/>
            <person name="Bickham C."/>
            <person name="Chaboub L."/>
            <person name="Chen D."/>
            <person name="Coyle M."/>
            <person name="Deiros D.R."/>
            <person name="Dinh H."/>
            <person name="Forbes L."/>
            <person name="Fowler G."/>
            <person name="Francisco L."/>
            <person name="Fu Q."/>
            <person name="Gubbala S."/>
            <person name="Hale W."/>
            <person name="Han Y."/>
            <person name="Hemphill L."/>
            <person name="Highlander S.K."/>
            <person name="Hirani K."/>
            <person name="Hogues M."/>
            <person name="Jackson L."/>
            <person name="Jakkamsetti A."/>
            <person name="Javaid M."/>
            <person name="Jiang H."/>
            <person name="Korchina V."/>
            <person name="Kovar C."/>
            <person name="Lara F."/>
            <person name="Lee S."/>
            <person name="Mata R."/>
            <person name="Mathew T."/>
            <person name="Moen C."/>
            <person name="Morales K."/>
            <person name="Munidasa M."/>
            <person name="Nazareth L."/>
            <person name="Ngo R."/>
            <person name="Nguyen L."/>
            <person name="Okwuonu G."/>
            <person name="Ongeri F."/>
            <person name="Patil S."/>
            <person name="Petrosino J."/>
            <person name="Pham C."/>
            <person name="Pham P."/>
            <person name="Pu L.-L."/>
            <person name="Puazo M."/>
            <person name="Raj R."/>
            <person name="Reid J."/>
            <person name="Rouhana J."/>
            <person name="Saada N."/>
            <person name="Shang Y."/>
            <person name="Simmons D."/>
            <person name="Thornton R."/>
            <person name="Warren J."/>
            <person name="Weissenberger G."/>
            <person name="Zhang J."/>
            <person name="Zhang L."/>
            <person name="Zhou C."/>
            <person name="Zhu D."/>
            <person name="Muzny D."/>
            <person name="Worley K."/>
            <person name="Gibbs R."/>
        </authorList>
    </citation>
    <scope>NUCLEOTIDE SEQUENCE [LARGE SCALE GENOMIC DNA]</scope>
    <source>
        <strain evidence="2 3">ATCC 49957</strain>
    </source>
</reference>
<dbReference type="AlphaFoldDB" id="D5RKZ5"/>
<protein>
    <submittedName>
        <fullName evidence="2">Uncharacterized protein</fullName>
    </submittedName>
</protein>
<gene>
    <name evidence="2" type="ORF">HMPREF0731_1755</name>
</gene>
<keyword evidence="1" id="KW-1133">Transmembrane helix</keyword>
<keyword evidence="1" id="KW-0812">Transmembrane</keyword>
<organism evidence="2 3">
    <name type="scientific">Pseudoroseomonas cervicalis ATCC 49957</name>
    <dbReference type="NCBI Taxonomy" id="525371"/>
    <lineage>
        <taxon>Bacteria</taxon>
        <taxon>Pseudomonadati</taxon>
        <taxon>Pseudomonadota</taxon>
        <taxon>Alphaproteobacteria</taxon>
        <taxon>Acetobacterales</taxon>
        <taxon>Roseomonadaceae</taxon>
        <taxon>Roseomonas</taxon>
    </lineage>
</organism>